<dbReference type="InterPro" id="IPR011008">
    <property type="entry name" value="Dimeric_a/b-barrel"/>
</dbReference>
<dbReference type="EMBL" id="MU070046">
    <property type="protein sequence ID" value="KAF5830396.1"/>
    <property type="molecule type" value="Genomic_DNA"/>
</dbReference>
<protein>
    <recommendedName>
        <fullName evidence="1">ABM domain-containing protein</fullName>
    </recommendedName>
</protein>
<dbReference type="Gene3D" id="3.30.70.100">
    <property type="match status" value="2"/>
</dbReference>
<keyword evidence="3" id="KW-1185">Reference proteome</keyword>
<name>A0ABQ7G724_DUNSA</name>
<sequence>MTQGKVSRPRNQSGLQKLFKISSTCFVSPSSLCSPSYPFCMPLACRTSLQRCTAKVSSSRSLRSSRHGLPCKKKDSRSSSSVHAALYAEFHGGLNHLHSHQGLRAAGLRRETAYATIKFTVPPSAADEFEEAWMMLESEVKDKEDEMAVFDLKKTSLDNLFYLSYAEYDSIDGFVQHLKSDHFMKFAEAADSLGIMWSLQLLKDCSKDLEKERRGHREEPESKEDMAYILISYFVPPGEQKGLVDQWCKTAKTTLSEEKGNRMYSLSSTANDNTRWYAYGVWDSMEDFRDHFYSSHVEELRNYLADKDIVYFIAPLDKIGKQPE</sequence>
<proteinExistence type="predicted"/>
<dbReference type="PANTHER" id="PTHR33336:SF15">
    <property type="entry name" value="ABM DOMAIN-CONTAINING PROTEIN"/>
    <property type="match status" value="1"/>
</dbReference>
<dbReference type="InterPro" id="IPR007138">
    <property type="entry name" value="ABM_dom"/>
</dbReference>
<evidence type="ECO:0000259" key="1">
    <source>
        <dbReference type="PROSITE" id="PS51725"/>
    </source>
</evidence>
<evidence type="ECO:0000313" key="2">
    <source>
        <dbReference type="EMBL" id="KAF5830396.1"/>
    </source>
</evidence>
<feature type="domain" description="ABM" evidence="1">
    <location>
        <begin position="113"/>
        <end position="202"/>
    </location>
</feature>
<accession>A0ABQ7G724</accession>
<dbReference type="PROSITE" id="PS51725">
    <property type="entry name" value="ABM"/>
    <property type="match status" value="2"/>
</dbReference>
<comment type="caution">
    <text evidence="2">The sequence shown here is derived from an EMBL/GenBank/DDBJ whole genome shotgun (WGS) entry which is preliminary data.</text>
</comment>
<dbReference type="InterPro" id="IPR050744">
    <property type="entry name" value="AI-2_Isomerase_LsrG"/>
</dbReference>
<dbReference type="PANTHER" id="PTHR33336">
    <property type="entry name" value="QUINOL MONOOXYGENASE YGIN-RELATED"/>
    <property type="match status" value="1"/>
</dbReference>
<reference evidence="2" key="1">
    <citation type="submission" date="2017-08" db="EMBL/GenBank/DDBJ databases">
        <authorList>
            <person name="Polle J.E."/>
            <person name="Barry K."/>
            <person name="Cushman J."/>
            <person name="Schmutz J."/>
            <person name="Tran D."/>
            <person name="Hathwaick L.T."/>
            <person name="Yim W.C."/>
            <person name="Jenkins J."/>
            <person name="Mckie-Krisberg Z.M."/>
            <person name="Prochnik S."/>
            <person name="Lindquist E."/>
            <person name="Dockter R.B."/>
            <person name="Adam C."/>
            <person name="Molina H."/>
            <person name="Bunkerborg J."/>
            <person name="Jin E."/>
            <person name="Buchheim M."/>
            <person name="Magnuson J."/>
        </authorList>
    </citation>
    <scope>NUCLEOTIDE SEQUENCE</scope>
    <source>
        <strain evidence="2">CCAP 19/18</strain>
    </source>
</reference>
<dbReference type="Proteomes" id="UP000815325">
    <property type="component" value="Unassembled WGS sequence"/>
</dbReference>
<dbReference type="Pfam" id="PF03992">
    <property type="entry name" value="ABM"/>
    <property type="match status" value="2"/>
</dbReference>
<gene>
    <name evidence="2" type="ORF">DUNSADRAFT_14640</name>
</gene>
<feature type="domain" description="ABM" evidence="1">
    <location>
        <begin position="227"/>
        <end position="319"/>
    </location>
</feature>
<organism evidence="2 3">
    <name type="scientific">Dunaliella salina</name>
    <name type="common">Green alga</name>
    <name type="synonym">Protococcus salinus</name>
    <dbReference type="NCBI Taxonomy" id="3046"/>
    <lineage>
        <taxon>Eukaryota</taxon>
        <taxon>Viridiplantae</taxon>
        <taxon>Chlorophyta</taxon>
        <taxon>core chlorophytes</taxon>
        <taxon>Chlorophyceae</taxon>
        <taxon>CS clade</taxon>
        <taxon>Chlamydomonadales</taxon>
        <taxon>Dunaliellaceae</taxon>
        <taxon>Dunaliella</taxon>
    </lineage>
</organism>
<evidence type="ECO:0000313" key="3">
    <source>
        <dbReference type="Proteomes" id="UP000815325"/>
    </source>
</evidence>
<dbReference type="SUPFAM" id="SSF54909">
    <property type="entry name" value="Dimeric alpha+beta barrel"/>
    <property type="match status" value="2"/>
</dbReference>